<sequence>MQGLLNSDEKETFIDKVDDRSDCLEQIEEDEMDQEDGELSDHPSQDEQQTETDCIEESDPVHTGESQWVSISLANNDQNDNPWDDSLLIKAWDSAVKQYLNMERNGILPDRPGDDTKESSHSTRKRTTVDVTDLHLPKRSKPTITTSSALNQTAISTEIETTLNRSTSTETPIHASPCSTQFPGFKPNLLPQSKPSHHACPSCGIAPSKESLESTNKEDIQSKLMMAWYYTGYYTGLNERQ</sequence>
<feature type="region of interest" description="Disordered" evidence="1">
    <location>
        <begin position="1"/>
        <end position="67"/>
    </location>
</feature>
<reference evidence="3 4" key="1">
    <citation type="submission" date="2006-10" db="EMBL/GenBank/DDBJ databases">
        <title>The Genome Sequence of Batrachochytrium dendrobatidis JEL423.</title>
        <authorList>
            <consortium name="The Broad Institute Genome Sequencing Platform"/>
            <person name="Birren B."/>
            <person name="Lander E."/>
            <person name="Galagan J."/>
            <person name="Cuomo C."/>
            <person name="Devon K."/>
            <person name="Jaffe D."/>
            <person name="Butler J."/>
            <person name="Alvarez P."/>
            <person name="Gnerre S."/>
            <person name="Grabherr M."/>
            <person name="Kleber M."/>
            <person name="Mauceli E."/>
            <person name="Brockman W."/>
            <person name="Young S."/>
            <person name="LaButti K."/>
            <person name="Sykes S."/>
            <person name="DeCaprio D."/>
            <person name="Crawford M."/>
            <person name="Koehrsen M."/>
            <person name="Engels R."/>
            <person name="Montgomery P."/>
            <person name="Pearson M."/>
            <person name="Howarth C."/>
            <person name="Larson L."/>
            <person name="White J."/>
            <person name="O'Leary S."/>
            <person name="Kodira C."/>
            <person name="Zeng Q."/>
            <person name="Yandava C."/>
            <person name="Alvarado L."/>
            <person name="Longcore J."/>
            <person name="James T."/>
        </authorList>
    </citation>
    <scope>NUCLEOTIDE SEQUENCE [LARGE SCALE GENOMIC DNA]</scope>
    <source>
        <strain evidence="3 4">JEL423</strain>
    </source>
</reference>
<evidence type="ECO:0000256" key="1">
    <source>
        <dbReference type="SAM" id="MobiDB-lite"/>
    </source>
</evidence>
<dbReference type="CDD" id="cd22852">
    <property type="entry name" value="SMN_C"/>
    <property type="match status" value="1"/>
</dbReference>
<dbReference type="InterPro" id="IPR047313">
    <property type="entry name" value="SMN_C"/>
</dbReference>
<feature type="compositionally biased region" description="Acidic residues" evidence="1">
    <location>
        <begin position="25"/>
        <end position="38"/>
    </location>
</feature>
<feature type="compositionally biased region" description="Basic and acidic residues" evidence="1">
    <location>
        <begin position="111"/>
        <end position="121"/>
    </location>
</feature>
<evidence type="ECO:0000313" key="3">
    <source>
        <dbReference type="EMBL" id="OAJ43947.1"/>
    </source>
</evidence>
<feature type="compositionally biased region" description="Acidic residues" evidence="1">
    <location>
        <begin position="48"/>
        <end position="58"/>
    </location>
</feature>
<dbReference type="Proteomes" id="UP000077115">
    <property type="component" value="Unassembled WGS sequence"/>
</dbReference>
<feature type="domain" description="Survival Motor Neuron Gemin2-binding" evidence="2">
    <location>
        <begin position="78"/>
        <end position="99"/>
    </location>
</feature>
<dbReference type="Pfam" id="PF20636">
    <property type="entry name" value="SMN_G2-BD"/>
    <property type="match status" value="1"/>
</dbReference>
<reference evidence="3 4" key="2">
    <citation type="submission" date="2016-05" db="EMBL/GenBank/DDBJ databases">
        <title>Lineage-specific infection strategies underlie the spectrum of fungal disease in amphibians.</title>
        <authorList>
            <person name="Cuomo C.A."/>
            <person name="Farrer R.A."/>
            <person name="James T."/>
            <person name="Longcore J."/>
            <person name="Birren B."/>
        </authorList>
    </citation>
    <scope>NUCLEOTIDE SEQUENCE [LARGE SCALE GENOMIC DNA]</scope>
    <source>
        <strain evidence="3 4">JEL423</strain>
    </source>
</reference>
<dbReference type="OrthoDB" id="197400at2759"/>
<dbReference type="STRING" id="403673.A0A177WV59"/>
<feature type="region of interest" description="Disordered" evidence="1">
    <location>
        <begin position="104"/>
        <end position="128"/>
    </location>
</feature>
<gene>
    <name evidence="3" type="ORF">BDEG_27258</name>
</gene>
<dbReference type="CDD" id="cd22851">
    <property type="entry name" value="SMN_N"/>
    <property type="match status" value="1"/>
</dbReference>
<protein>
    <recommendedName>
        <fullName evidence="2">Survival Motor Neuron Gemin2-binding domain-containing protein</fullName>
    </recommendedName>
</protein>
<feature type="compositionally biased region" description="Basic and acidic residues" evidence="1">
    <location>
        <begin position="7"/>
        <end position="23"/>
    </location>
</feature>
<dbReference type="AlphaFoldDB" id="A0A177WV59"/>
<accession>A0A177WV59</accession>
<evidence type="ECO:0000313" key="4">
    <source>
        <dbReference type="Proteomes" id="UP000077115"/>
    </source>
</evidence>
<proteinExistence type="predicted"/>
<dbReference type="VEuPathDB" id="FungiDB:BDEG_27258"/>
<name>A0A177WV59_BATDL</name>
<evidence type="ECO:0000259" key="2">
    <source>
        <dbReference type="Pfam" id="PF20636"/>
    </source>
</evidence>
<organism evidence="3 4">
    <name type="scientific">Batrachochytrium dendrobatidis (strain JEL423)</name>
    <dbReference type="NCBI Taxonomy" id="403673"/>
    <lineage>
        <taxon>Eukaryota</taxon>
        <taxon>Fungi</taxon>
        <taxon>Fungi incertae sedis</taxon>
        <taxon>Chytridiomycota</taxon>
        <taxon>Chytridiomycota incertae sedis</taxon>
        <taxon>Chytridiomycetes</taxon>
        <taxon>Rhizophydiales</taxon>
        <taxon>Rhizophydiales incertae sedis</taxon>
        <taxon>Batrachochytrium</taxon>
    </lineage>
</organism>
<dbReference type="EMBL" id="DS022311">
    <property type="protein sequence ID" value="OAJ43947.1"/>
    <property type="molecule type" value="Genomic_DNA"/>
</dbReference>
<dbReference type="InterPro" id="IPR049481">
    <property type="entry name" value="SMN_G2-BD"/>
</dbReference>